<dbReference type="FunFam" id="1.10.10.10:FF:000001">
    <property type="entry name" value="LysR family transcriptional regulator"/>
    <property type="match status" value="1"/>
</dbReference>
<dbReference type="Pfam" id="PF03466">
    <property type="entry name" value="LysR_substrate"/>
    <property type="match status" value="1"/>
</dbReference>
<dbReference type="GO" id="GO:0003700">
    <property type="term" value="F:DNA-binding transcription factor activity"/>
    <property type="evidence" value="ECO:0007669"/>
    <property type="project" value="InterPro"/>
</dbReference>
<dbReference type="PRINTS" id="PR00039">
    <property type="entry name" value="HTHLYSR"/>
</dbReference>
<keyword evidence="2" id="KW-0805">Transcription regulation</keyword>
<proteinExistence type="inferred from homology"/>
<evidence type="ECO:0000256" key="3">
    <source>
        <dbReference type="ARBA" id="ARBA00023125"/>
    </source>
</evidence>
<dbReference type="InterPro" id="IPR000847">
    <property type="entry name" value="LysR_HTH_N"/>
</dbReference>
<comment type="similarity">
    <text evidence="1">Belongs to the LysR transcriptional regulatory family.</text>
</comment>
<sequence>MSQPLVELRLWRQFVAVAETLHFGRAAMRLHMTQPPLTQAIAQLERLLGVRLFERTKRSVQLTEAGAALLPQARDLLARAQALPVQARAVADGEAGRLRLGFVSTAGFSLLPGWVRGFRAEHPRVQLELVEATGDVQLPALERGDLDAGFLLHSPGFAPASLEYLRVQVEPLVLAIPEQHPLATARALALPRVLAEPLVMFPRRILPSLHDAVFGLYHAAGREPQVTQEAIQMQTIVNLVSAGLGLAWVPRSVREFQRQGVVYRSVGGARSPVPLAETSLAWRAQPPAALERFLAFAKRQARTAG</sequence>
<dbReference type="SUPFAM" id="SSF46785">
    <property type="entry name" value="Winged helix' DNA-binding domain"/>
    <property type="match status" value="1"/>
</dbReference>
<dbReference type="PROSITE" id="PS50931">
    <property type="entry name" value="HTH_LYSR"/>
    <property type="match status" value="1"/>
</dbReference>
<keyword evidence="4" id="KW-0804">Transcription</keyword>
<keyword evidence="3" id="KW-0238">DNA-binding</keyword>
<organism evidence="6 7">
    <name type="scientific">Ramlibacter pinisoli</name>
    <dbReference type="NCBI Taxonomy" id="2682844"/>
    <lineage>
        <taxon>Bacteria</taxon>
        <taxon>Pseudomonadati</taxon>
        <taxon>Pseudomonadota</taxon>
        <taxon>Betaproteobacteria</taxon>
        <taxon>Burkholderiales</taxon>
        <taxon>Comamonadaceae</taxon>
        <taxon>Ramlibacter</taxon>
    </lineage>
</organism>
<evidence type="ECO:0000313" key="7">
    <source>
        <dbReference type="Proteomes" id="UP000469385"/>
    </source>
</evidence>
<gene>
    <name evidence="6" type="ORF">GON04_18635</name>
</gene>
<dbReference type="EMBL" id="WSEL01000009">
    <property type="protein sequence ID" value="MVQ31481.1"/>
    <property type="molecule type" value="Genomic_DNA"/>
</dbReference>
<dbReference type="GO" id="GO:0032993">
    <property type="term" value="C:protein-DNA complex"/>
    <property type="evidence" value="ECO:0007669"/>
    <property type="project" value="TreeGrafter"/>
</dbReference>
<evidence type="ECO:0000313" key="6">
    <source>
        <dbReference type="EMBL" id="MVQ31481.1"/>
    </source>
</evidence>
<dbReference type="InterPro" id="IPR036388">
    <property type="entry name" value="WH-like_DNA-bd_sf"/>
</dbReference>
<evidence type="ECO:0000259" key="5">
    <source>
        <dbReference type="PROSITE" id="PS50931"/>
    </source>
</evidence>
<protein>
    <submittedName>
        <fullName evidence="6">LysR family transcriptional regulator</fullName>
    </submittedName>
</protein>
<dbReference type="Proteomes" id="UP000469385">
    <property type="component" value="Unassembled WGS sequence"/>
</dbReference>
<dbReference type="GO" id="GO:0003677">
    <property type="term" value="F:DNA binding"/>
    <property type="evidence" value="ECO:0007669"/>
    <property type="project" value="UniProtKB-KW"/>
</dbReference>
<evidence type="ECO:0000256" key="1">
    <source>
        <dbReference type="ARBA" id="ARBA00009437"/>
    </source>
</evidence>
<evidence type="ECO:0000256" key="2">
    <source>
        <dbReference type="ARBA" id="ARBA00023015"/>
    </source>
</evidence>
<name>A0A6N8IWX7_9BURK</name>
<keyword evidence="7" id="KW-1185">Reference proteome</keyword>
<feature type="domain" description="HTH lysR-type" evidence="5">
    <location>
        <begin position="6"/>
        <end position="63"/>
    </location>
</feature>
<dbReference type="RefSeq" id="WP_157399526.1">
    <property type="nucleotide sequence ID" value="NZ_WSEL01000009.1"/>
</dbReference>
<dbReference type="Gene3D" id="1.10.10.10">
    <property type="entry name" value="Winged helix-like DNA-binding domain superfamily/Winged helix DNA-binding domain"/>
    <property type="match status" value="1"/>
</dbReference>
<dbReference type="AlphaFoldDB" id="A0A6N8IWX7"/>
<dbReference type="InterPro" id="IPR005119">
    <property type="entry name" value="LysR_subst-bd"/>
</dbReference>
<reference evidence="6 7" key="1">
    <citation type="submission" date="2019-12" db="EMBL/GenBank/DDBJ databases">
        <authorList>
            <person name="Huq M.A."/>
        </authorList>
    </citation>
    <scope>NUCLEOTIDE SEQUENCE [LARGE SCALE GENOMIC DNA]</scope>
    <source>
        <strain evidence="6 7">MAH-25</strain>
    </source>
</reference>
<dbReference type="SUPFAM" id="SSF53850">
    <property type="entry name" value="Periplasmic binding protein-like II"/>
    <property type="match status" value="1"/>
</dbReference>
<dbReference type="PANTHER" id="PTHR30346">
    <property type="entry name" value="TRANSCRIPTIONAL DUAL REGULATOR HCAR-RELATED"/>
    <property type="match status" value="1"/>
</dbReference>
<dbReference type="PANTHER" id="PTHR30346:SF17">
    <property type="entry name" value="LYSR FAMILY TRANSCRIPTIONAL REGULATOR"/>
    <property type="match status" value="1"/>
</dbReference>
<accession>A0A6N8IWX7</accession>
<comment type="caution">
    <text evidence="6">The sequence shown here is derived from an EMBL/GenBank/DDBJ whole genome shotgun (WGS) entry which is preliminary data.</text>
</comment>
<dbReference type="InterPro" id="IPR036390">
    <property type="entry name" value="WH_DNA-bd_sf"/>
</dbReference>
<evidence type="ECO:0000256" key="4">
    <source>
        <dbReference type="ARBA" id="ARBA00023163"/>
    </source>
</evidence>
<dbReference type="Gene3D" id="3.40.190.10">
    <property type="entry name" value="Periplasmic binding protein-like II"/>
    <property type="match status" value="2"/>
</dbReference>
<dbReference type="Pfam" id="PF00126">
    <property type="entry name" value="HTH_1"/>
    <property type="match status" value="1"/>
</dbReference>